<dbReference type="EMBL" id="FQUG01000008">
    <property type="protein sequence ID" value="SHF16781.1"/>
    <property type="molecule type" value="Genomic_DNA"/>
</dbReference>
<dbReference type="InterPro" id="IPR001638">
    <property type="entry name" value="Solute-binding_3/MltF_N"/>
</dbReference>
<evidence type="ECO:0000259" key="6">
    <source>
        <dbReference type="SMART" id="SM00062"/>
    </source>
</evidence>
<accession>A0A1M4ZFI7</accession>
<dbReference type="InterPro" id="IPR018313">
    <property type="entry name" value="SBP_3_CS"/>
</dbReference>
<gene>
    <name evidence="8" type="ORF">SAMN02745190_01998</name>
</gene>
<sequence length="312" mass="34259">MIVRYTAATASTNAEGTDDIIKAVKPGLLRAFLVCSNGGNLKNLLGEWFLMKKFMLICMAILSLAVFAAGCGGDSAKKDSGAKQGSEKVLRVGTNADFAPFEFQNVNGKEYEGFDMDLIRAVAKEMGYKAEIQNVNFDGLIPAMESGNLDVIISGMTINDERKQKVNFSDPYYKSGLTIIVKKDNKEINKFADLKGKKVAVQIGTTSAKECRKIEGIEVKEFNSSADTFLELKAGGVDAVVNDRPVNDYYIKKSGVTDVRALDDLLTSEDYGIAMSKKDAEMQKKVNEALKKLHENGEYDKIFAKWFGTTTK</sequence>
<evidence type="ECO:0000256" key="2">
    <source>
        <dbReference type="ARBA" id="ARBA00010333"/>
    </source>
</evidence>
<dbReference type="Proteomes" id="UP000184404">
    <property type="component" value="Unassembled WGS sequence"/>
</dbReference>
<dbReference type="GO" id="GO:0016020">
    <property type="term" value="C:membrane"/>
    <property type="evidence" value="ECO:0007669"/>
    <property type="project" value="InterPro"/>
</dbReference>
<reference evidence="8 9" key="1">
    <citation type="submission" date="2016-11" db="EMBL/GenBank/DDBJ databases">
        <authorList>
            <person name="Jaros S."/>
            <person name="Januszkiewicz K."/>
            <person name="Wedrychowicz H."/>
        </authorList>
    </citation>
    <scope>NUCLEOTIDE SEQUENCE [LARGE SCALE GENOMIC DNA]</scope>
    <source>
        <strain evidence="8 9">DSM 10502</strain>
    </source>
</reference>
<evidence type="ECO:0000256" key="4">
    <source>
        <dbReference type="RuleBase" id="RU003744"/>
    </source>
</evidence>
<dbReference type="PANTHER" id="PTHR35936:SF38">
    <property type="entry name" value="GLUTAMINE-BINDING PERIPLASMIC PROTEIN"/>
    <property type="match status" value="1"/>
</dbReference>
<dbReference type="Pfam" id="PF00497">
    <property type="entry name" value="SBP_bac_3"/>
    <property type="match status" value="1"/>
</dbReference>
<dbReference type="GO" id="GO:0015276">
    <property type="term" value="F:ligand-gated monoatomic ion channel activity"/>
    <property type="evidence" value="ECO:0007669"/>
    <property type="project" value="InterPro"/>
</dbReference>
<evidence type="ECO:0000256" key="5">
    <source>
        <dbReference type="SAM" id="Phobius"/>
    </source>
</evidence>
<dbReference type="PROSITE" id="PS01039">
    <property type="entry name" value="SBP_BACTERIAL_3"/>
    <property type="match status" value="1"/>
</dbReference>
<dbReference type="SUPFAM" id="SSF53850">
    <property type="entry name" value="Periplasmic binding protein-like II"/>
    <property type="match status" value="1"/>
</dbReference>
<dbReference type="CDD" id="cd13624">
    <property type="entry name" value="PBP2_Arg_Lys_His"/>
    <property type="match status" value="1"/>
</dbReference>
<feature type="domain" description="Ionotropic glutamate receptor C-terminal" evidence="7">
    <location>
        <begin position="89"/>
        <end position="309"/>
    </location>
</feature>
<dbReference type="InterPro" id="IPR001320">
    <property type="entry name" value="Iontro_rcpt_C"/>
</dbReference>
<evidence type="ECO:0000256" key="3">
    <source>
        <dbReference type="ARBA" id="ARBA00022729"/>
    </source>
</evidence>
<keyword evidence="5" id="KW-1133">Transmembrane helix</keyword>
<dbReference type="Gene3D" id="3.40.190.10">
    <property type="entry name" value="Periplasmic binding protein-like II"/>
    <property type="match status" value="2"/>
</dbReference>
<dbReference type="PANTHER" id="PTHR35936">
    <property type="entry name" value="MEMBRANE-BOUND LYTIC MUREIN TRANSGLYCOSYLASE F"/>
    <property type="match status" value="1"/>
</dbReference>
<comment type="similarity">
    <text evidence="2 4">Belongs to the bacterial solute-binding protein 3 family.</text>
</comment>
<comment type="subcellular location">
    <subcellularLocation>
        <location evidence="1">Cell envelope</location>
    </subcellularLocation>
</comment>
<evidence type="ECO:0000259" key="7">
    <source>
        <dbReference type="SMART" id="SM00079"/>
    </source>
</evidence>
<evidence type="ECO:0000313" key="8">
    <source>
        <dbReference type="EMBL" id="SHF16781.1"/>
    </source>
</evidence>
<name>A0A1M4ZFI7_9FIRM</name>
<keyword evidence="5" id="KW-0472">Membrane</keyword>
<keyword evidence="9" id="KW-1185">Reference proteome</keyword>
<dbReference type="STRING" id="1123243.SAMN02745190_01998"/>
<dbReference type="AlphaFoldDB" id="A0A1M4ZFI7"/>
<keyword evidence="5" id="KW-0812">Transmembrane</keyword>
<keyword evidence="3" id="KW-0732">Signal</keyword>
<feature type="transmembrane region" description="Helical" evidence="5">
    <location>
        <begin position="54"/>
        <end position="73"/>
    </location>
</feature>
<evidence type="ECO:0000313" key="9">
    <source>
        <dbReference type="Proteomes" id="UP000184404"/>
    </source>
</evidence>
<dbReference type="GO" id="GO:0030313">
    <property type="term" value="C:cell envelope"/>
    <property type="evidence" value="ECO:0007669"/>
    <property type="project" value="UniProtKB-SubCell"/>
</dbReference>
<organism evidence="8 9">
    <name type="scientific">Schwartzia succinivorans DSM 10502</name>
    <dbReference type="NCBI Taxonomy" id="1123243"/>
    <lineage>
        <taxon>Bacteria</taxon>
        <taxon>Bacillati</taxon>
        <taxon>Bacillota</taxon>
        <taxon>Negativicutes</taxon>
        <taxon>Selenomonadales</taxon>
        <taxon>Selenomonadaceae</taxon>
        <taxon>Schwartzia</taxon>
    </lineage>
</organism>
<dbReference type="SMART" id="SM00062">
    <property type="entry name" value="PBPb"/>
    <property type="match status" value="1"/>
</dbReference>
<feature type="domain" description="Solute-binding protein family 3/N-terminal" evidence="6">
    <location>
        <begin position="89"/>
        <end position="310"/>
    </location>
</feature>
<dbReference type="SMART" id="SM00079">
    <property type="entry name" value="PBPe"/>
    <property type="match status" value="1"/>
</dbReference>
<proteinExistence type="inferred from homology"/>
<protein>
    <submittedName>
        <fullName evidence="8">Polar amino acid transport system substrate-binding protein</fullName>
    </submittedName>
</protein>
<evidence type="ECO:0000256" key="1">
    <source>
        <dbReference type="ARBA" id="ARBA00004196"/>
    </source>
</evidence>